<dbReference type="InterPro" id="IPR029044">
    <property type="entry name" value="Nucleotide-diphossugar_trans"/>
</dbReference>
<name>A0ABT6ZJ82_9ACTN</name>
<sequence length="449" mass="49124">MNPVIVIPTYWTQQAGQPGSYDHATPVDAPDPELARCLDSLEQVRGVMRTVVLVTAPPAAQAEARARVDAICAEHPNLSPLVVGEPEARVIKDAVAVMAPRLSGEVVSLRGYGAIRNLGLAVAAVLGHDVVVFMDDDEVALGPTFLVDGVYALGQLTRQGTPIYAKSGCFIDADGSVLANEQLPWSDRRWDKNLGFNQWMRRAQSAVRISRSNHLCGGCFAVHAEAFARVAFDPYITRGEDLDYLFNLRMYGLEVWFDNQWQVQHLPPETPKPASRFRQNVYRWVYEQAKLSAAATRPDLVQVTASSLMPYPGSYLQEDLGSRVRSTALRRALTARVAVEDRREYLSVWKDGLADAVANAQRHERSYLQFQSWWPSIVSGLWKEPSIAALLLSLGSPCGLPPTPDPTGPIGDSETIPVQAEDALDADADDTAADGLLVDPDDVVPPEEG</sequence>
<dbReference type="RefSeq" id="WP_283713845.1">
    <property type="nucleotide sequence ID" value="NZ_JASJEW010000007.1"/>
</dbReference>
<evidence type="ECO:0000313" key="2">
    <source>
        <dbReference type="EMBL" id="MDJ1129111.1"/>
    </source>
</evidence>
<gene>
    <name evidence="2" type="ORF">QJ043_03305</name>
</gene>
<feature type="compositionally biased region" description="Acidic residues" evidence="1">
    <location>
        <begin position="439"/>
        <end position="449"/>
    </location>
</feature>
<keyword evidence="2" id="KW-0808">Transferase</keyword>
<keyword evidence="3" id="KW-1185">Reference proteome</keyword>
<dbReference type="Gene3D" id="3.90.550.10">
    <property type="entry name" value="Spore Coat Polysaccharide Biosynthesis Protein SpsA, Chain A"/>
    <property type="match status" value="1"/>
</dbReference>
<keyword evidence="2" id="KW-0328">Glycosyltransferase</keyword>
<reference evidence="2" key="1">
    <citation type="submission" date="2023-05" db="EMBL/GenBank/DDBJ databases">
        <title>[olsenella] sp. nov., isolated from a pig farm feces dump.</title>
        <authorList>
            <person name="Chang Y.-H."/>
        </authorList>
    </citation>
    <scope>NUCLEOTIDE SEQUENCE</scope>
    <source>
        <strain evidence="2">YH-ols2217</strain>
    </source>
</reference>
<comment type="caution">
    <text evidence="2">The sequence shown here is derived from an EMBL/GenBank/DDBJ whole genome shotgun (WGS) entry which is preliminary data.</text>
</comment>
<dbReference type="EMBL" id="JASJEX010000002">
    <property type="protein sequence ID" value="MDJ1129111.1"/>
    <property type="molecule type" value="Genomic_DNA"/>
</dbReference>
<protein>
    <submittedName>
        <fullName evidence="2">Glycosyltransferase</fullName>
        <ecNumber evidence="2">2.4.-.-</ecNumber>
    </submittedName>
</protein>
<dbReference type="SUPFAM" id="SSF53448">
    <property type="entry name" value="Nucleotide-diphospho-sugar transferases"/>
    <property type="match status" value="1"/>
</dbReference>
<feature type="region of interest" description="Disordered" evidence="1">
    <location>
        <begin position="400"/>
        <end position="449"/>
    </location>
</feature>
<dbReference type="EC" id="2.4.-.-" evidence="2"/>
<feature type="compositionally biased region" description="Acidic residues" evidence="1">
    <location>
        <begin position="422"/>
        <end position="432"/>
    </location>
</feature>
<dbReference type="Proteomes" id="UP001431693">
    <property type="component" value="Unassembled WGS sequence"/>
</dbReference>
<evidence type="ECO:0000313" key="3">
    <source>
        <dbReference type="Proteomes" id="UP001431693"/>
    </source>
</evidence>
<organism evidence="2 3">
    <name type="scientific">Kribbibacterium absianum</name>
    <dbReference type="NCBI Taxonomy" id="3044210"/>
    <lineage>
        <taxon>Bacteria</taxon>
        <taxon>Bacillati</taxon>
        <taxon>Actinomycetota</taxon>
        <taxon>Coriobacteriia</taxon>
        <taxon>Coriobacteriales</taxon>
        <taxon>Kribbibacteriaceae</taxon>
        <taxon>Kribbibacterium</taxon>
    </lineage>
</organism>
<proteinExistence type="predicted"/>
<dbReference type="GO" id="GO:0016757">
    <property type="term" value="F:glycosyltransferase activity"/>
    <property type="evidence" value="ECO:0007669"/>
    <property type="project" value="UniProtKB-KW"/>
</dbReference>
<evidence type="ECO:0000256" key="1">
    <source>
        <dbReference type="SAM" id="MobiDB-lite"/>
    </source>
</evidence>
<accession>A0ABT6ZJ82</accession>